<organism evidence="3 4">
    <name type="scientific">Saponaria officinalis</name>
    <name type="common">Common soapwort</name>
    <name type="synonym">Lychnis saponaria</name>
    <dbReference type="NCBI Taxonomy" id="3572"/>
    <lineage>
        <taxon>Eukaryota</taxon>
        <taxon>Viridiplantae</taxon>
        <taxon>Streptophyta</taxon>
        <taxon>Embryophyta</taxon>
        <taxon>Tracheophyta</taxon>
        <taxon>Spermatophyta</taxon>
        <taxon>Magnoliopsida</taxon>
        <taxon>eudicotyledons</taxon>
        <taxon>Gunneridae</taxon>
        <taxon>Pentapetalae</taxon>
        <taxon>Caryophyllales</taxon>
        <taxon>Caryophyllaceae</taxon>
        <taxon>Caryophylleae</taxon>
        <taxon>Saponaria</taxon>
    </lineage>
</organism>
<dbReference type="PANTHER" id="PTHR33836:SF7">
    <property type="entry name" value="LOW-TEMPERATURE-INDUCED PROTEIN"/>
    <property type="match status" value="1"/>
</dbReference>
<name>A0AAW1LMI3_SAPOF</name>
<evidence type="ECO:0000256" key="1">
    <source>
        <dbReference type="SAM" id="MobiDB-lite"/>
    </source>
</evidence>
<dbReference type="EMBL" id="JBDFQZ010000004">
    <property type="protein sequence ID" value="KAK9734731.1"/>
    <property type="molecule type" value="Genomic_DNA"/>
</dbReference>
<dbReference type="InterPro" id="IPR057059">
    <property type="entry name" value="LTI65/LTI78_PGEED"/>
</dbReference>
<dbReference type="Pfam" id="PF23399">
    <property type="entry name" value="LTI65_PGEED"/>
    <property type="match status" value="1"/>
</dbReference>
<feature type="domain" description="LTI65/LTI78 PGEED repeat" evidence="2">
    <location>
        <begin position="348"/>
        <end position="377"/>
    </location>
</feature>
<sequence length="442" mass="49237">MALEGVPRNRGAPKTMEQLFHSDNPTVWNESSGLGKIHDPEENHLHHAKKLSVLTRVKEYARKWRQTLVRKRHGPDANHTPSWGVALEDYEVDEDPEPHGDPPHQSQHVGKSPKDNEKQNPVSDSMFPDTHFASNFTNIHPGNPDPISLCRNNKLGCPLSKSHSNHEGGTSSIPIATVDETLRGSLRQFERENYHSPSLSELISEPVSVSESDDRQKEKLLFSDMTVKPVPVKTRVVEDKEEHPGDSKSITNSLINKSNAIETKVFSLSPRISDEERGSPPYNLRRKDDGGQNNSVLALMDELEKKSPTKMKAITEVMSEATSKITSTIQRLSITENVQEKGEAPKRDKGISVTEYIKNKLEPGEDERALSQVISEVISPRRSPTEKGVVDKMKTAVTLLLQSEEPSVAPSLKTSDSYSRIPVSTNAHEVEEESQGRILQAN</sequence>
<protein>
    <recommendedName>
        <fullName evidence="2">LTI65/LTI78 PGEED repeat domain-containing protein</fullName>
    </recommendedName>
</protein>
<dbReference type="GO" id="GO:0009737">
    <property type="term" value="P:response to abscisic acid"/>
    <property type="evidence" value="ECO:0007669"/>
    <property type="project" value="InterPro"/>
</dbReference>
<feature type="region of interest" description="Disordered" evidence="1">
    <location>
        <begin position="269"/>
        <end position="293"/>
    </location>
</feature>
<feature type="region of interest" description="Disordered" evidence="1">
    <location>
        <begin position="66"/>
        <end position="139"/>
    </location>
</feature>
<evidence type="ECO:0000313" key="3">
    <source>
        <dbReference type="EMBL" id="KAK9734731.1"/>
    </source>
</evidence>
<feature type="compositionally biased region" description="Polar residues" evidence="1">
    <location>
        <begin position="21"/>
        <end position="32"/>
    </location>
</feature>
<reference evidence="3" key="1">
    <citation type="submission" date="2024-03" db="EMBL/GenBank/DDBJ databases">
        <title>WGS assembly of Saponaria officinalis var. Norfolk2.</title>
        <authorList>
            <person name="Jenkins J."/>
            <person name="Shu S."/>
            <person name="Grimwood J."/>
            <person name="Barry K."/>
            <person name="Goodstein D."/>
            <person name="Schmutz J."/>
            <person name="Leebens-Mack J."/>
            <person name="Osbourn A."/>
        </authorList>
    </citation>
    <scope>NUCLEOTIDE SEQUENCE [LARGE SCALE GENOMIC DNA]</scope>
    <source>
        <strain evidence="3">JIC</strain>
    </source>
</reference>
<feature type="compositionally biased region" description="Basic and acidic residues" evidence="1">
    <location>
        <begin position="36"/>
        <end position="45"/>
    </location>
</feature>
<evidence type="ECO:0000313" key="4">
    <source>
        <dbReference type="Proteomes" id="UP001443914"/>
    </source>
</evidence>
<dbReference type="Proteomes" id="UP001443914">
    <property type="component" value="Unassembled WGS sequence"/>
</dbReference>
<dbReference type="PANTHER" id="PTHR33836">
    <property type="entry name" value="LOW-TEMPERATURE-INDUCED 65 KDA PROTEIN-RELATED"/>
    <property type="match status" value="1"/>
</dbReference>
<comment type="caution">
    <text evidence="3">The sequence shown here is derived from an EMBL/GenBank/DDBJ whole genome shotgun (WGS) entry which is preliminary data.</text>
</comment>
<dbReference type="InterPro" id="IPR037491">
    <property type="entry name" value="LTI78/LTI65"/>
</dbReference>
<keyword evidence="4" id="KW-1185">Reference proteome</keyword>
<proteinExistence type="predicted"/>
<feature type="region of interest" description="Disordered" evidence="1">
    <location>
        <begin position="1"/>
        <end position="46"/>
    </location>
</feature>
<gene>
    <name evidence="3" type="ORF">RND81_04G159800</name>
</gene>
<dbReference type="AlphaFoldDB" id="A0AAW1LMI3"/>
<evidence type="ECO:0000259" key="2">
    <source>
        <dbReference type="Pfam" id="PF23399"/>
    </source>
</evidence>
<accession>A0AAW1LMI3</accession>